<evidence type="ECO:0000313" key="1">
    <source>
        <dbReference type="EMBL" id="ADD96203.1"/>
    </source>
</evidence>
<sequence length="71" mass="8223">MGWADWMVINQSLEEELEVERSVREVNNCTDEEALKMLCSALVRQSWHQQKLLAQACTRIGELDAKLACWD</sequence>
<reference evidence="1" key="1">
    <citation type="journal article" date="2010" name="ISME J.">
        <title>Metagenome of the Mediterranean deep chlorophyll maximum studied by direct and fosmid library 454 pyrosequencing.</title>
        <authorList>
            <person name="Ghai R."/>
            <person name="Martin-Cuadrado A.B."/>
            <person name="Molto A.G."/>
            <person name="Heredia I.G."/>
            <person name="Cabrera R."/>
            <person name="Martin J."/>
            <person name="Verdu M."/>
            <person name="Deschamps P."/>
            <person name="Moreira D."/>
            <person name="Lopez-Garcia P."/>
            <person name="Mira A."/>
            <person name="Rodriguez-Valera F."/>
        </authorList>
    </citation>
    <scope>NUCLEOTIDE SEQUENCE</scope>
</reference>
<dbReference type="AlphaFoldDB" id="D6PKF2"/>
<organism evidence="1">
    <name type="scientific">uncultured organism MedDCM-OCT-S05-C26</name>
    <dbReference type="NCBI Taxonomy" id="743623"/>
    <lineage>
        <taxon>unclassified sequences</taxon>
        <taxon>environmental samples</taxon>
    </lineage>
</organism>
<name>D6PKF2_9ZZZZ</name>
<protein>
    <submittedName>
        <fullName evidence="1">Uncharacterized protein</fullName>
    </submittedName>
</protein>
<proteinExistence type="predicted"/>
<accession>D6PKF2</accession>
<dbReference type="EMBL" id="GU943124">
    <property type="protein sequence ID" value="ADD96203.1"/>
    <property type="molecule type" value="Genomic_DNA"/>
</dbReference>